<accession>A0ABW3ELT3</accession>
<name>A0ABW3ELT3_9ACTN</name>
<reference evidence="2" key="1">
    <citation type="journal article" date="2019" name="Int. J. Syst. Evol. Microbiol.">
        <title>The Global Catalogue of Microorganisms (GCM) 10K type strain sequencing project: providing services to taxonomists for standard genome sequencing and annotation.</title>
        <authorList>
            <consortium name="The Broad Institute Genomics Platform"/>
            <consortium name="The Broad Institute Genome Sequencing Center for Infectious Disease"/>
            <person name="Wu L."/>
            <person name="Ma J."/>
        </authorList>
    </citation>
    <scope>NUCLEOTIDE SEQUENCE [LARGE SCALE GENOMIC DNA]</scope>
    <source>
        <strain evidence="2">JCM 31202</strain>
    </source>
</reference>
<sequence>MTMRRLRLVLVATPIVILGLRTARTAVPARTFAAGRRDTWLPRFGTDAPPELRDAALALGPVRLRGTY</sequence>
<keyword evidence="2" id="KW-1185">Reference proteome</keyword>
<organism evidence="1 2">
    <name type="scientific">Actinomadura sediminis</name>
    <dbReference type="NCBI Taxonomy" id="1038904"/>
    <lineage>
        <taxon>Bacteria</taxon>
        <taxon>Bacillati</taxon>
        <taxon>Actinomycetota</taxon>
        <taxon>Actinomycetes</taxon>
        <taxon>Streptosporangiales</taxon>
        <taxon>Thermomonosporaceae</taxon>
        <taxon>Actinomadura</taxon>
    </lineage>
</organism>
<comment type="caution">
    <text evidence="1">The sequence shown here is derived from an EMBL/GenBank/DDBJ whole genome shotgun (WGS) entry which is preliminary data.</text>
</comment>
<gene>
    <name evidence="1" type="ORF">ACFQ11_13060</name>
</gene>
<dbReference type="RefSeq" id="WP_378298543.1">
    <property type="nucleotide sequence ID" value="NZ_JBHTJA010000019.1"/>
</dbReference>
<dbReference type="EMBL" id="JBHTJA010000019">
    <property type="protein sequence ID" value="MFD0901324.1"/>
    <property type="molecule type" value="Genomic_DNA"/>
</dbReference>
<proteinExistence type="predicted"/>
<evidence type="ECO:0000313" key="1">
    <source>
        <dbReference type="EMBL" id="MFD0901324.1"/>
    </source>
</evidence>
<dbReference type="Proteomes" id="UP001596972">
    <property type="component" value="Unassembled WGS sequence"/>
</dbReference>
<protein>
    <submittedName>
        <fullName evidence="1">Uncharacterized protein</fullName>
    </submittedName>
</protein>
<evidence type="ECO:0000313" key="2">
    <source>
        <dbReference type="Proteomes" id="UP001596972"/>
    </source>
</evidence>